<dbReference type="Proteomes" id="UP001196509">
    <property type="component" value="Unassembled WGS sequence"/>
</dbReference>
<reference evidence="2" key="1">
    <citation type="submission" date="2021-08" db="EMBL/GenBank/DDBJ databases">
        <title>Hoeflea bacterium WL0058 sp. nov., isolated from the sediment.</title>
        <authorList>
            <person name="Wang L."/>
            <person name="Zhang D."/>
        </authorList>
    </citation>
    <scope>NUCLEOTIDE SEQUENCE</scope>
    <source>
        <strain evidence="2">WL0058</strain>
    </source>
</reference>
<protein>
    <submittedName>
        <fullName evidence="2">Uncharacterized protein</fullName>
    </submittedName>
</protein>
<feature type="signal peptide" evidence="1">
    <location>
        <begin position="1"/>
        <end position="17"/>
    </location>
</feature>
<dbReference type="RefSeq" id="WP_220231231.1">
    <property type="nucleotide sequence ID" value="NZ_JAICBX010000006.1"/>
</dbReference>
<sequence length="207" mass="22739">MRPFTIAAAALLAGALAVVTMTSEEVGQARERIHSEDDVGWRYNHHARFDEWETFCKQPVSDNPGDGQAMSSEQRCYMRLADSFIAYDAIDYSPYQVTLSATVGADGKGTQVAFYLGEDLISAESGAYLQRDGKPVWNLDTQACASQNLCVFTGPSAHALIEIFSDQTADELTLVWNVADGAGHIHSRHWPMSYFADAHAELARISD</sequence>
<evidence type="ECO:0000313" key="3">
    <source>
        <dbReference type="Proteomes" id="UP001196509"/>
    </source>
</evidence>
<gene>
    <name evidence="2" type="ORF">K1W69_25185</name>
</gene>
<comment type="caution">
    <text evidence="2">The sequence shown here is derived from an EMBL/GenBank/DDBJ whole genome shotgun (WGS) entry which is preliminary data.</text>
</comment>
<feature type="chain" id="PRO_5042269307" evidence="1">
    <location>
        <begin position="18"/>
        <end position="207"/>
    </location>
</feature>
<organism evidence="2 3">
    <name type="scientific">Flavimaribacter sediminis</name>
    <dbReference type="NCBI Taxonomy" id="2865987"/>
    <lineage>
        <taxon>Bacteria</taxon>
        <taxon>Pseudomonadati</taxon>
        <taxon>Pseudomonadota</taxon>
        <taxon>Alphaproteobacteria</taxon>
        <taxon>Hyphomicrobiales</taxon>
        <taxon>Rhizobiaceae</taxon>
        <taxon>Flavimaribacter</taxon>
    </lineage>
</organism>
<proteinExistence type="predicted"/>
<dbReference type="AlphaFoldDB" id="A0AAE2ZQZ1"/>
<keyword evidence="1" id="KW-0732">Signal</keyword>
<keyword evidence="3" id="KW-1185">Reference proteome</keyword>
<evidence type="ECO:0000313" key="2">
    <source>
        <dbReference type="EMBL" id="MBW8640511.1"/>
    </source>
</evidence>
<accession>A0AAE2ZQZ1</accession>
<name>A0AAE2ZQZ1_9HYPH</name>
<dbReference type="EMBL" id="JAICBX010000006">
    <property type="protein sequence ID" value="MBW8640511.1"/>
    <property type="molecule type" value="Genomic_DNA"/>
</dbReference>
<evidence type="ECO:0000256" key="1">
    <source>
        <dbReference type="SAM" id="SignalP"/>
    </source>
</evidence>